<evidence type="ECO:0000313" key="1">
    <source>
        <dbReference type="EMBL" id="TMS10785.1"/>
    </source>
</evidence>
<organism evidence="1 2">
    <name type="scientific">Larimichthys crocea</name>
    <name type="common">Large yellow croaker</name>
    <name type="synonym">Pseudosciaena crocea</name>
    <dbReference type="NCBI Taxonomy" id="215358"/>
    <lineage>
        <taxon>Eukaryota</taxon>
        <taxon>Metazoa</taxon>
        <taxon>Chordata</taxon>
        <taxon>Craniata</taxon>
        <taxon>Vertebrata</taxon>
        <taxon>Euteleostomi</taxon>
        <taxon>Actinopterygii</taxon>
        <taxon>Neopterygii</taxon>
        <taxon>Teleostei</taxon>
        <taxon>Neoteleostei</taxon>
        <taxon>Acanthomorphata</taxon>
        <taxon>Eupercaria</taxon>
        <taxon>Sciaenidae</taxon>
        <taxon>Larimichthys</taxon>
    </lineage>
</organism>
<dbReference type="EMBL" id="CM011687">
    <property type="protein sequence ID" value="TMS10785.1"/>
    <property type="molecule type" value="Genomic_DNA"/>
</dbReference>
<proteinExistence type="predicted"/>
<sequence length="174" mass="19629">MSKESRMRATINQKLTEMGERERLKELLRAKLTECGWKDQMKAHCKEVIKEKGFEHVTVEDLVVEITPKGRVEGVTEQMTEENLHAECDCRHSTPSTAVKTQGLPTLQYLDGLGGLEKDRARRRHVMDAELTLLDNSHSPHRAFAGTVPLLSHISSHNSSGKTSLNLTPRITFE</sequence>
<comment type="caution">
    <text evidence="1">The sequence shown here is derived from an EMBL/GenBank/DDBJ whole genome shotgun (WGS) entry which is preliminary data.</text>
</comment>
<name>A0ACD3QUH2_LARCR</name>
<gene>
    <name evidence="1" type="ORF">E3U43_019778</name>
</gene>
<evidence type="ECO:0000313" key="2">
    <source>
        <dbReference type="Proteomes" id="UP000793456"/>
    </source>
</evidence>
<keyword evidence="2" id="KW-1185">Reference proteome</keyword>
<accession>A0ACD3QUH2</accession>
<protein>
    <submittedName>
        <fullName evidence="1">Uncharacterized protein</fullName>
    </submittedName>
</protein>
<dbReference type="Proteomes" id="UP000793456">
    <property type="component" value="Chromosome XIV"/>
</dbReference>
<reference evidence="1" key="1">
    <citation type="submission" date="2018-11" db="EMBL/GenBank/DDBJ databases">
        <title>The sequence and de novo assembly of Larimichthys crocea genome using PacBio and Hi-C technologies.</title>
        <authorList>
            <person name="Xu P."/>
            <person name="Chen B."/>
            <person name="Zhou Z."/>
            <person name="Ke Q."/>
            <person name="Wu Y."/>
            <person name="Bai H."/>
            <person name="Pu F."/>
        </authorList>
    </citation>
    <scope>NUCLEOTIDE SEQUENCE</scope>
    <source>
        <tissue evidence="1">Muscle</tissue>
    </source>
</reference>